<keyword evidence="2" id="KW-1185">Reference proteome</keyword>
<reference evidence="1" key="1">
    <citation type="submission" date="2017-04" db="EMBL/GenBank/DDBJ databases">
        <title>Unexpected and diverse lifestyles within the genus Limnohabitans.</title>
        <authorList>
            <person name="Kasalicky V."/>
            <person name="Mehrshad M."/>
            <person name="Andrei S.-A."/>
            <person name="Salcher M."/>
            <person name="Kratochvilova H."/>
            <person name="Simek K."/>
            <person name="Ghai R."/>
        </authorList>
    </citation>
    <scope>NUCLEOTIDE SEQUENCE [LARGE SCALE GENOMIC DNA]</scope>
    <source>
        <strain evidence="1">II-D5</strain>
    </source>
</reference>
<gene>
    <name evidence="1" type="ORF">H663_007760</name>
</gene>
<dbReference type="EMBL" id="LFYT02000007">
    <property type="protein sequence ID" value="PVE43181.1"/>
    <property type="molecule type" value="Genomic_DNA"/>
</dbReference>
<dbReference type="RefSeq" id="WP_053173458.1">
    <property type="nucleotide sequence ID" value="NZ_LFYT02000007.1"/>
</dbReference>
<proteinExistence type="predicted"/>
<comment type="caution">
    <text evidence="1">The sequence shown here is derived from an EMBL/GenBank/DDBJ whole genome shotgun (WGS) entry which is preliminary data.</text>
</comment>
<organism evidence="1 2">
    <name type="scientific">Limnohabitans planktonicus II-D5</name>
    <dbReference type="NCBI Taxonomy" id="1293045"/>
    <lineage>
        <taxon>Bacteria</taxon>
        <taxon>Pseudomonadati</taxon>
        <taxon>Pseudomonadota</taxon>
        <taxon>Betaproteobacteria</taxon>
        <taxon>Burkholderiales</taxon>
        <taxon>Comamonadaceae</taxon>
        <taxon>Limnohabitans</taxon>
    </lineage>
</organism>
<evidence type="ECO:0000313" key="2">
    <source>
        <dbReference type="Proteomes" id="UP000037507"/>
    </source>
</evidence>
<sequence length="70" mass="7471">MFFLQDIALQAITSCAQAPIASRAGSYEGRDLGDQQQFTGRGLLQELALQAMVYGLHGVVHLADAYSVSA</sequence>
<name>A0A2T7UF05_9BURK</name>
<dbReference type="Proteomes" id="UP000037507">
    <property type="component" value="Unassembled WGS sequence"/>
</dbReference>
<protein>
    <submittedName>
        <fullName evidence="1">Uncharacterized protein</fullName>
    </submittedName>
</protein>
<evidence type="ECO:0000313" key="1">
    <source>
        <dbReference type="EMBL" id="PVE43181.1"/>
    </source>
</evidence>
<dbReference type="AlphaFoldDB" id="A0A2T7UF05"/>
<accession>A0A2T7UF05</accession>